<evidence type="ECO:0000313" key="3">
    <source>
        <dbReference type="Proteomes" id="UP000247465"/>
    </source>
</evidence>
<reference evidence="2 3" key="1">
    <citation type="submission" date="2018-06" db="EMBL/GenBank/DDBJ databases">
        <title>Draft Genome Sequence of a Novel Marine Bacterium Related to the Verrucomicrobia.</title>
        <authorList>
            <person name="Vosseberg J."/>
            <person name="Martijn J."/>
            <person name="Ettema T.J.G."/>
        </authorList>
    </citation>
    <scope>NUCLEOTIDE SEQUENCE [LARGE SCALE GENOMIC DNA]</scope>
    <source>
        <strain evidence="2">TARA_B100001123</strain>
    </source>
</reference>
<dbReference type="Proteomes" id="UP000247465">
    <property type="component" value="Chromosome"/>
</dbReference>
<gene>
    <name evidence="2" type="primary">ectD_4</name>
    <name evidence="2" type="ORF">DF168_00960</name>
</gene>
<keyword evidence="2" id="KW-0223">Dioxygenase</keyword>
<proteinExistence type="predicted"/>
<dbReference type="GO" id="GO:0005506">
    <property type="term" value="F:iron ion binding"/>
    <property type="evidence" value="ECO:0007669"/>
    <property type="project" value="UniProtKB-ARBA"/>
</dbReference>
<sequence length="303" mass="34074">MKYNQAATLPVEKSLLSKAEINSYTENGYLSLSGVLNGSELEELQSVTDEFIDKSREIKESDTVFDLEPSHSFANPRLRRLKSPSKTHPVFKKTLSHTRILDIVSQLIGPDIYTNGDKMNMKLPHVGSPVEWHQDWAFYPHTNDDLLAVGICLDDSNKKNGCLMVVPGSHRGPTLDHHQDGHFVGAVTDRNFDPAAAVPIELKAGDISIHHVRALHGSLPNKSDKARRLFLIQYAALDAWPLQPPQYMGTDFHEFDNYILRGSPNFQPRMADVPVRLPLPPAKRRGSIYETQLELKESTFQKS</sequence>
<name>A0A2Z4AEA7_9BACT</name>
<protein>
    <submittedName>
        <fullName evidence="2">Ectoine dioxygenase</fullName>
        <ecNumber evidence="2">1.14.11.55</ecNumber>
    </submittedName>
</protein>
<dbReference type="SUPFAM" id="SSF51197">
    <property type="entry name" value="Clavaminate synthase-like"/>
    <property type="match status" value="1"/>
</dbReference>
<dbReference type="PANTHER" id="PTHR20883:SF48">
    <property type="entry name" value="ECTOINE DIOXYGENASE"/>
    <property type="match status" value="1"/>
</dbReference>
<organism evidence="2 3">
    <name type="scientific">Candidatus Moanibacter tarae</name>
    <dbReference type="NCBI Taxonomy" id="2200854"/>
    <lineage>
        <taxon>Bacteria</taxon>
        <taxon>Pseudomonadati</taxon>
        <taxon>Verrucomicrobiota</taxon>
        <taxon>Opitutia</taxon>
        <taxon>Puniceicoccales</taxon>
        <taxon>Puniceicoccales incertae sedis</taxon>
        <taxon>Candidatus Moanibacter</taxon>
    </lineage>
</organism>
<dbReference type="AlphaFoldDB" id="A0A2Z4AEA7"/>
<evidence type="ECO:0000313" key="2">
    <source>
        <dbReference type="EMBL" id="AWT59765.1"/>
    </source>
</evidence>
<dbReference type="PANTHER" id="PTHR20883">
    <property type="entry name" value="PHYTANOYL-COA DIOXYGENASE DOMAIN CONTAINING 1"/>
    <property type="match status" value="1"/>
</dbReference>
<dbReference type="Pfam" id="PF05721">
    <property type="entry name" value="PhyH"/>
    <property type="match status" value="1"/>
</dbReference>
<dbReference type="InterPro" id="IPR008775">
    <property type="entry name" value="Phytyl_CoA_dOase-like"/>
</dbReference>
<dbReference type="GO" id="GO:0016706">
    <property type="term" value="F:2-oxoglutarate-dependent dioxygenase activity"/>
    <property type="evidence" value="ECO:0007669"/>
    <property type="project" value="UniProtKB-ARBA"/>
</dbReference>
<dbReference type="Gene3D" id="2.60.120.620">
    <property type="entry name" value="q2cbj1_9rhob like domain"/>
    <property type="match status" value="1"/>
</dbReference>
<dbReference type="EMBL" id="CP029803">
    <property type="protein sequence ID" value="AWT59765.1"/>
    <property type="molecule type" value="Genomic_DNA"/>
</dbReference>
<comment type="cofactor">
    <cofactor evidence="1">
        <name>Fe(2+)</name>
        <dbReference type="ChEBI" id="CHEBI:29033"/>
    </cofactor>
</comment>
<dbReference type="KEGG" id="mtar:DF168_00960"/>
<evidence type="ECO:0000256" key="1">
    <source>
        <dbReference type="ARBA" id="ARBA00001954"/>
    </source>
</evidence>
<dbReference type="EC" id="1.14.11.55" evidence="2"/>
<keyword evidence="2" id="KW-0560">Oxidoreductase</keyword>
<accession>A0A2Z4AEA7</accession>